<keyword evidence="3" id="KW-0630">Potassium</keyword>
<evidence type="ECO:0000259" key="4">
    <source>
        <dbReference type="Pfam" id="PF02705"/>
    </source>
</evidence>
<feature type="transmembrane region" description="Helical" evidence="3">
    <location>
        <begin position="297"/>
        <end position="317"/>
    </location>
</feature>
<keyword evidence="3" id="KW-0813">Transport</keyword>
<comment type="function">
    <text evidence="3">Potassium transporter.</text>
</comment>
<feature type="transmembrane region" description="Helical" evidence="3">
    <location>
        <begin position="218"/>
        <end position="240"/>
    </location>
</feature>
<dbReference type="Pfam" id="PF02705">
    <property type="entry name" value="K_trans"/>
    <property type="match status" value="1"/>
</dbReference>
<feature type="transmembrane region" description="Helical" evidence="3">
    <location>
        <begin position="63"/>
        <end position="84"/>
    </location>
</feature>
<dbReference type="InterPro" id="IPR053951">
    <property type="entry name" value="K_trans_N"/>
</dbReference>
<dbReference type="PANTHER" id="PTHR30540">
    <property type="entry name" value="OSMOTIC STRESS POTASSIUM TRANSPORTER"/>
    <property type="match status" value="1"/>
</dbReference>
<protein>
    <recommendedName>
        <fullName evidence="3">Potassium transporter</fullName>
    </recommendedName>
</protein>
<feature type="transmembrane region" description="Helical" evidence="3">
    <location>
        <begin position="150"/>
        <end position="173"/>
    </location>
</feature>
<dbReference type="InterPro" id="IPR003855">
    <property type="entry name" value="K+_transporter"/>
</dbReference>
<dbReference type="GO" id="GO:0015079">
    <property type="term" value="F:potassium ion transmembrane transporter activity"/>
    <property type="evidence" value="ECO:0007669"/>
    <property type="project" value="UniProtKB-UniRule"/>
</dbReference>
<dbReference type="NCBIfam" id="TIGR00794">
    <property type="entry name" value="kup"/>
    <property type="match status" value="1"/>
</dbReference>
<keyword evidence="3" id="KW-1133">Transmembrane helix</keyword>
<feature type="transmembrane region" description="Helical" evidence="3">
    <location>
        <begin position="266"/>
        <end position="285"/>
    </location>
</feature>
<feature type="transmembrane region" description="Helical" evidence="3">
    <location>
        <begin position="21"/>
        <end position="43"/>
    </location>
</feature>
<feature type="transmembrane region" description="Helical" evidence="3">
    <location>
        <begin position="337"/>
        <end position="364"/>
    </location>
</feature>
<keyword evidence="3" id="KW-0812">Transmembrane</keyword>
<proteinExistence type="inferred from homology"/>
<dbReference type="PANTHER" id="PTHR30540:SF88">
    <property type="entry name" value="POTASSIUM TRANSPORTER 13-RELATED"/>
    <property type="match status" value="1"/>
</dbReference>
<evidence type="ECO:0000256" key="1">
    <source>
        <dbReference type="ARBA" id="ARBA00004651"/>
    </source>
</evidence>
<comment type="subcellular location">
    <subcellularLocation>
        <location evidence="1">Cell membrane</location>
        <topology evidence="1">Multi-pass membrane protein</topology>
    </subcellularLocation>
    <subcellularLocation>
        <location evidence="3">Membrane</location>
        <topology evidence="3">Multi-pass membrane protein</topology>
    </subcellularLocation>
</comment>
<name>A0A6N2JX48_SALVM</name>
<evidence type="ECO:0000313" key="5">
    <source>
        <dbReference type="EMBL" id="VFU20293.1"/>
    </source>
</evidence>
<reference evidence="5" key="1">
    <citation type="submission" date="2019-03" db="EMBL/GenBank/DDBJ databases">
        <authorList>
            <person name="Mank J."/>
            <person name="Almeida P."/>
        </authorList>
    </citation>
    <scope>NUCLEOTIDE SEQUENCE</scope>
    <source>
        <strain evidence="5">78183</strain>
    </source>
</reference>
<accession>A0A6N2JX48</accession>
<feature type="domain" description="K+ potassium transporter integral membrane" evidence="4">
    <location>
        <begin position="23"/>
        <end position="407"/>
    </location>
</feature>
<gene>
    <name evidence="5" type="ORF">SVIM_LOCUS4471</name>
</gene>
<dbReference type="AlphaFoldDB" id="A0A6N2JX48"/>
<dbReference type="EMBL" id="CAADRP010000001">
    <property type="protein sequence ID" value="VFU20293.1"/>
    <property type="molecule type" value="Genomic_DNA"/>
</dbReference>
<organism evidence="5">
    <name type="scientific">Salix viminalis</name>
    <name type="common">Common osier</name>
    <name type="synonym">Basket willow</name>
    <dbReference type="NCBI Taxonomy" id="40686"/>
    <lineage>
        <taxon>Eukaryota</taxon>
        <taxon>Viridiplantae</taxon>
        <taxon>Streptophyta</taxon>
        <taxon>Embryophyta</taxon>
        <taxon>Tracheophyta</taxon>
        <taxon>Spermatophyta</taxon>
        <taxon>Magnoliopsida</taxon>
        <taxon>eudicotyledons</taxon>
        <taxon>Gunneridae</taxon>
        <taxon>Pentapetalae</taxon>
        <taxon>rosids</taxon>
        <taxon>fabids</taxon>
        <taxon>Malpighiales</taxon>
        <taxon>Salicaceae</taxon>
        <taxon>Saliceae</taxon>
        <taxon>Salix</taxon>
    </lineage>
</organism>
<comment type="caution">
    <text evidence="3">Lacks conserved residue(s) required for the propagation of feature annotation.</text>
</comment>
<keyword evidence="3" id="KW-0406">Ion transport</keyword>
<evidence type="ECO:0000256" key="2">
    <source>
        <dbReference type="ARBA" id="ARBA00008440"/>
    </source>
</evidence>
<keyword evidence="3" id="KW-0633">Potassium transport</keyword>
<sequence length="411" mass="45516">MELESGSSNGQSRLKFYKSTLILAYQSFGVVYGDFSTSPIYVYTSTFSGRLRLHEDDDEILGVLSLVFWTLTLIPLCKYIVFVLGADDNGEGGTFALYSLLCRCAKLGLLRPSHATDDDISSQDSRLLIKETRTSSLLKEFFDKHHSSRVVLLLVVILGTSMVIADGILTPSMSVLSAVYGIKTKAGGLHENYAILITCMILVGLFALQHIGTQRVGFLFTPIILVWLLSISGVGIYNIIHWNPRVVSALSPYYVYKLFKLTGKDGWTSLGGIVLCITGAEAMFADLGHFSQLSIRIAFTTIIYPSLILAYMGEAAYLSKHKEDLQRSFYRAIPEVVFWPVFIIATLATVVASQAVISATFSIISQCRALNCFPRVKIIHTSNQVHGQIYIPEVNWMLMVFCLLVVSQLSL</sequence>
<evidence type="ECO:0000256" key="3">
    <source>
        <dbReference type="RuleBase" id="RU321113"/>
    </source>
</evidence>
<feature type="transmembrane region" description="Helical" evidence="3">
    <location>
        <begin position="193"/>
        <end position="211"/>
    </location>
</feature>
<keyword evidence="3" id="KW-0472">Membrane</keyword>
<dbReference type="GO" id="GO:0005886">
    <property type="term" value="C:plasma membrane"/>
    <property type="evidence" value="ECO:0007669"/>
    <property type="project" value="UniProtKB-SubCell"/>
</dbReference>
<comment type="similarity">
    <text evidence="2 3">Belongs to the HAK/KUP transporter (TC 2.A.72.3) family.</text>
</comment>